<reference evidence="9 10" key="1">
    <citation type="journal article" date="2013" name="Genome Biol. Evol.">
        <title>Genome evolution and phylogenomic analysis of candidatus kinetoplastibacterium, the betaproteobacterial endosymbionts of strigomonas and angomonas.</title>
        <authorList>
            <person name="Alves J.M."/>
            <person name="Serrano M.G."/>
            <person name="Maia da Silva F."/>
            <person name="Voegtly L.J."/>
            <person name="Matveyev A.V."/>
            <person name="Teixeira M.M."/>
            <person name="Camargo E.P."/>
            <person name="Buck G.A."/>
        </authorList>
    </citation>
    <scope>NUCLEOTIDE SEQUENCE [LARGE SCALE GENOMIC DNA]</scope>
    <source>
        <strain evidence="9 10">TCC219</strain>
    </source>
</reference>
<dbReference type="Gene3D" id="1.10.10.1590">
    <property type="entry name" value="NADH-quinone oxidoreductase subunit E"/>
    <property type="match status" value="1"/>
</dbReference>
<dbReference type="NCBIfam" id="NF005723">
    <property type="entry name" value="PRK07539.1-3"/>
    <property type="match status" value="1"/>
</dbReference>
<comment type="cofactor">
    <cofactor evidence="8">
        <name>[2Fe-2S] cluster</name>
        <dbReference type="ChEBI" id="CHEBI:190135"/>
    </cofactor>
    <text evidence="8">Binds 1 [2Fe-2S] cluster.</text>
</comment>
<gene>
    <name evidence="9" type="ORF">ST1E_0880</name>
</gene>
<feature type="binding site" evidence="8">
    <location>
        <position position="124"/>
    </location>
    <ligand>
        <name>[2Fe-2S] cluster</name>
        <dbReference type="ChEBI" id="CHEBI:190135"/>
    </ligand>
</feature>
<dbReference type="NCBIfam" id="TIGR01958">
    <property type="entry name" value="nuoE_fam"/>
    <property type="match status" value="1"/>
</dbReference>
<proteinExistence type="inferred from homology"/>
<dbReference type="AlphaFoldDB" id="M1L9I2"/>
<evidence type="ECO:0000256" key="5">
    <source>
        <dbReference type="ARBA" id="ARBA00023014"/>
    </source>
</evidence>
<accession>M1L9I2</accession>
<dbReference type="FunFam" id="1.10.10.1590:FF:000001">
    <property type="entry name" value="NADH-quinone oxidoreductase subunit E"/>
    <property type="match status" value="1"/>
</dbReference>
<evidence type="ECO:0000256" key="6">
    <source>
        <dbReference type="ARBA" id="ARBA00034078"/>
    </source>
</evidence>
<evidence type="ECO:0000313" key="9">
    <source>
        <dbReference type="EMBL" id="AGF49203.1"/>
    </source>
</evidence>
<dbReference type="RefSeq" id="WP_015389687.1">
    <property type="nucleotide sequence ID" value="NC_020284.1"/>
</dbReference>
<dbReference type="GO" id="GO:0051537">
    <property type="term" value="F:2 iron, 2 sulfur cluster binding"/>
    <property type="evidence" value="ECO:0007669"/>
    <property type="project" value="UniProtKB-KW"/>
</dbReference>
<keyword evidence="2 8" id="KW-0001">2Fe-2S</keyword>
<sequence>MLLSEQSYQKIDSELSKYPEDKRQSSLIAALAIAQEENSWLSPEIIEEVASYIGIPPIVAQEVATFYNMFNTEHKCKNKISICTNLPCALRGSVIVANYLKNKLGIDFHETTPDHSFTLLESECAGACGDAPVILINNKHMCIKMTEEKVDLLIDTLKKESGE</sequence>
<comment type="similarity">
    <text evidence="1">Belongs to the complex I 24 kDa subunit family.</text>
</comment>
<dbReference type="GO" id="GO:0003954">
    <property type="term" value="F:NADH dehydrogenase activity"/>
    <property type="evidence" value="ECO:0007669"/>
    <property type="project" value="TreeGrafter"/>
</dbReference>
<dbReference type="EC" id="1.6.5.3" evidence="9"/>
<dbReference type="InterPro" id="IPR041921">
    <property type="entry name" value="NuoE_N"/>
</dbReference>
<evidence type="ECO:0000256" key="3">
    <source>
        <dbReference type="ARBA" id="ARBA00022723"/>
    </source>
</evidence>
<dbReference type="InterPro" id="IPR002023">
    <property type="entry name" value="NuoE-like"/>
</dbReference>
<evidence type="ECO:0000313" key="10">
    <source>
        <dbReference type="Proteomes" id="UP000011658"/>
    </source>
</evidence>
<keyword evidence="5 8" id="KW-0411">Iron-sulfur</keyword>
<dbReference type="Gene3D" id="3.40.30.10">
    <property type="entry name" value="Glutaredoxin"/>
    <property type="match status" value="1"/>
</dbReference>
<evidence type="ECO:0000256" key="2">
    <source>
        <dbReference type="ARBA" id="ARBA00022714"/>
    </source>
</evidence>
<dbReference type="GO" id="GO:0046872">
    <property type="term" value="F:metal ion binding"/>
    <property type="evidence" value="ECO:0007669"/>
    <property type="project" value="UniProtKB-KW"/>
</dbReference>
<dbReference type="InterPro" id="IPR036249">
    <property type="entry name" value="Thioredoxin-like_sf"/>
</dbReference>
<dbReference type="PIRSF" id="PIRSF000216">
    <property type="entry name" value="NADH_DH_24kDa"/>
    <property type="match status" value="1"/>
</dbReference>
<evidence type="ECO:0000256" key="8">
    <source>
        <dbReference type="PIRSR" id="PIRSR000216-1"/>
    </source>
</evidence>
<dbReference type="Pfam" id="PF01257">
    <property type="entry name" value="2Fe-2S_thioredx"/>
    <property type="match status" value="1"/>
</dbReference>
<dbReference type="InterPro" id="IPR042128">
    <property type="entry name" value="NuoE_dom"/>
</dbReference>
<organism evidence="9 10">
    <name type="scientific">Candidatus Kinetoplastidibacterium galati TCC219</name>
    <dbReference type="NCBI Taxonomy" id="1208921"/>
    <lineage>
        <taxon>Bacteria</taxon>
        <taxon>Pseudomonadati</taxon>
        <taxon>Pseudomonadota</taxon>
        <taxon>Betaproteobacteria</taxon>
        <taxon>Candidatus Kinetoplastidibacterium</taxon>
    </lineage>
</organism>
<evidence type="ECO:0000256" key="7">
    <source>
        <dbReference type="ARBA" id="ARBA00047712"/>
    </source>
</evidence>
<dbReference type="KEGG" id="kga:ST1E_0880"/>
<feature type="binding site" evidence="8">
    <location>
        <position position="83"/>
    </location>
    <ligand>
        <name>[2Fe-2S] cluster</name>
        <dbReference type="ChEBI" id="CHEBI:190135"/>
    </ligand>
</feature>
<dbReference type="SUPFAM" id="SSF52833">
    <property type="entry name" value="Thioredoxin-like"/>
    <property type="match status" value="1"/>
</dbReference>
<comment type="catalytic activity">
    <reaction evidence="7">
        <text>a quinone + NADH + 5 H(+)(in) = a quinol + NAD(+) + 4 H(+)(out)</text>
        <dbReference type="Rhea" id="RHEA:57888"/>
        <dbReference type="ChEBI" id="CHEBI:15378"/>
        <dbReference type="ChEBI" id="CHEBI:24646"/>
        <dbReference type="ChEBI" id="CHEBI:57540"/>
        <dbReference type="ChEBI" id="CHEBI:57945"/>
        <dbReference type="ChEBI" id="CHEBI:132124"/>
    </reaction>
</comment>
<dbReference type="HOGENOM" id="CLU_054362_2_0_4"/>
<keyword evidence="9" id="KW-0560">Oxidoreductase</keyword>
<dbReference type="PATRIC" id="fig|1208921.3.peg.489"/>
<keyword evidence="3 8" id="KW-0479">Metal-binding</keyword>
<evidence type="ECO:0000256" key="1">
    <source>
        <dbReference type="ARBA" id="ARBA00010643"/>
    </source>
</evidence>
<dbReference type="Proteomes" id="UP000011658">
    <property type="component" value="Chromosome"/>
</dbReference>
<evidence type="ECO:0000256" key="4">
    <source>
        <dbReference type="ARBA" id="ARBA00023004"/>
    </source>
</evidence>
<dbReference type="STRING" id="1208921.ST1E_0880"/>
<keyword evidence="4 8" id="KW-0408">Iron</keyword>
<dbReference type="EMBL" id="CP003806">
    <property type="protein sequence ID" value="AGF49203.1"/>
    <property type="molecule type" value="Genomic_DNA"/>
</dbReference>
<dbReference type="PANTHER" id="PTHR10371:SF3">
    <property type="entry name" value="NADH DEHYDROGENASE [UBIQUINONE] FLAVOPROTEIN 2, MITOCHONDRIAL"/>
    <property type="match status" value="1"/>
</dbReference>
<dbReference type="OrthoDB" id="9807941at2"/>
<keyword evidence="10" id="KW-1185">Reference proteome</keyword>
<name>M1L9I2_9PROT</name>
<comment type="cofactor">
    <cofactor evidence="6">
        <name>[2Fe-2S] cluster</name>
        <dbReference type="ChEBI" id="CHEBI:190135"/>
    </cofactor>
</comment>
<protein>
    <submittedName>
        <fullName evidence="9">NADH dehydrogenase I subunit E</fullName>
        <ecNumber evidence="9">1.6.5.3</ecNumber>
    </submittedName>
</protein>
<dbReference type="eggNOG" id="COG1905">
    <property type="taxonomic scope" value="Bacteria"/>
</dbReference>
<dbReference type="CDD" id="cd03064">
    <property type="entry name" value="TRX_Fd_NuoE"/>
    <property type="match status" value="1"/>
</dbReference>
<feature type="binding site" evidence="8">
    <location>
        <position position="88"/>
    </location>
    <ligand>
        <name>[2Fe-2S] cluster</name>
        <dbReference type="ChEBI" id="CHEBI:190135"/>
    </ligand>
</feature>
<feature type="binding site" evidence="8">
    <location>
        <position position="128"/>
    </location>
    <ligand>
        <name>[2Fe-2S] cluster</name>
        <dbReference type="ChEBI" id="CHEBI:190135"/>
    </ligand>
</feature>
<dbReference type="PANTHER" id="PTHR10371">
    <property type="entry name" value="NADH DEHYDROGENASE UBIQUINONE FLAVOPROTEIN 2, MITOCHONDRIAL"/>
    <property type="match status" value="1"/>
</dbReference>